<proteinExistence type="predicted"/>
<dbReference type="AlphaFoldDB" id="A0A2V3VDV9"/>
<sequence length="63" mass="7460">TDMNETVKFHPLFLLKVYFWATLIKSPYASFCCYNDIQYMFDELTYGQNLKAMLSTIYILSTI</sequence>
<accession>A0A2V3VDV9</accession>
<feature type="non-terminal residue" evidence="1">
    <location>
        <position position="1"/>
    </location>
</feature>
<comment type="caution">
    <text evidence="1">The sequence shown here is derived from an EMBL/GenBank/DDBJ whole genome shotgun (WGS) entry which is preliminary data.</text>
</comment>
<protein>
    <submittedName>
        <fullName evidence="1">Uncharacterized protein</fullName>
    </submittedName>
</protein>
<evidence type="ECO:0000313" key="1">
    <source>
        <dbReference type="EMBL" id="PXW79996.1"/>
    </source>
</evidence>
<organism evidence="1 2">
    <name type="scientific">Pseudogracilibacillus auburnensis</name>
    <dbReference type="NCBI Taxonomy" id="1494959"/>
    <lineage>
        <taxon>Bacteria</taxon>
        <taxon>Bacillati</taxon>
        <taxon>Bacillota</taxon>
        <taxon>Bacilli</taxon>
        <taxon>Bacillales</taxon>
        <taxon>Bacillaceae</taxon>
        <taxon>Pseudogracilibacillus</taxon>
    </lineage>
</organism>
<evidence type="ECO:0000313" key="2">
    <source>
        <dbReference type="Proteomes" id="UP000247978"/>
    </source>
</evidence>
<dbReference type="RefSeq" id="WP_207521614.1">
    <property type="nucleotide sequence ID" value="NZ_JADIJL010000089.1"/>
</dbReference>
<name>A0A2V3VDV9_9BACI</name>
<reference evidence="1 2" key="1">
    <citation type="submission" date="2018-05" db="EMBL/GenBank/DDBJ databases">
        <title>Genomic Encyclopedia of Type Strains, Phase IV (KMG-IV): sequencing the most valuable type-strain genomes for metagenomic binning, comparative biology and taxonomic classification.</title>
        <authorList>
            <person name="Goeker M."/>
        </authorList>
    </citation>
    <scope>NUCLEOTIDE SEQUENCE [LARGE SCALE GENOMIC DNA]</scope>
    <source>
        <strain evidence="1 2">DSM 28556</strain>
    </source>
</reference>
<dbReference type="Proteomes" id="UP000247978">
    <property type="component" value="Unassembled WGS sequence"/>
</dbReference>
<keyword evidence="2" id="KW-1185">Reference proteome</keyword>
<gene>
    <name evidence="1" type="ORF">DFR56_1341</name>
</gene>
<dbReference type="EMBL" id="QJJQ01000034">
    <property type="protein sequence ID" value="PXW79996.1"/>
    <property type="molecule type" value="Genomic_DNA"/>
</dbReference>